<evidence type="ECO:0000259" key="1">
    <source>
        <dbReference type="PROSITE" id="PS50222"/>
    </source>
</evidence>
<accession>A0A4V3WLU5</accession>
<evidence type="ECO:0000313" key="2">
    <source>
        <dbReference type="EMBL" id="THG06067.1"/>
    </source>
</evidence>
<organism evidence="2 3">
    <name type="scientific">Camellia sinensis var. sinensis</name>
    <name type="common">China tea</name>
    <dbReference type="NCBI Taxonomy" id="542762"/>
    <lineage>
        <taxon>Eukaryota</taxon>
        <taxon>Viridiplantae</taxon>
        <taxon>Streptophyta</taxon>
        <taxon>Embryophyta</taxon>
        <taxon>Tracheophyta</taxon>
        <taxon>Spermatophyta</taxon>
        <taxon>Magnoliopsida</taxon>
        <taxon>eudicotyledons</taxon>
        <taxon>Gunneridae</taxon>
        <taxon>Pentapetalae</taxon>
        <taxon>asterids</taxon>
        <taxon>Ericales</taxon>
        <taxon>Theaceae</taxon>
        <taxon>Camellia</taxon>
    </lineage>
</organism>
<evidence type="ECO:0000313" key="3">
    <source>
        <dbReference type="Proteomes" id="UP000306102"/>
    </source>
</evidence>
<dbReference type="InterPro" id="IPR011992">
    <property type="entry name" value="EF-hand-dom_pair"/>
</dbReference>
<keyword evidence="3" id="KW-1185">Reference proteome</keyword>
<reference evidence="2 3" key="1">
    <citation type="journal article" date="2018" name="Proc. Natl. Acad. Sci. U.S.A.">
        <title>Draft genome sequence of Camellia sinensis var. sinensis provides insights into the evolution of the tea genome and tea quality.</title>
        <authorList>
            <person name="Wei C."/>
            <person name="Yang H."/>
            <person name="Wang S."/>
            <person name="Zhao J."/>
            <person name="Liu C."/>
            <person name="Gao L."/>
            <person name="Xia E."/>
            <person name="Lu Y."/>
            <person name="Tai Y."/>
            <person name="She G."/>
            <person name="Sun J."/>
            <person name="Cao H."/>
            <person name="Tong W."/>
            <person name="Gao Q."/>
            <person name="Li Y."/>
            <person name="Deng W."/>
            <person name="Jiang X."/>
            <person name="Wang W."/>
            <person name="Chen Q."/>
            <person name="Zhang S."/>
            <person name="Li H."/>
            <person name="Wu J."/>
            <person name="Wang P."/>
            <person name="Li P."/>
            <person name="Shi C."/>
            <person name="Zheng F."/>
            <person name="Jian J."/>
            <person name="Huang B."/>
            <person name="Shan D."/>
            <person name="Shi M."/>
            <person name="Fang C."/>
            <person name="Yue Y."/>
            <person name="Li F."/>
            <person name="Li D."/>
            <person name="Wei S."/>
            <person name="Han B."/>
            <person name="Jiang C."/>
            <person name="Yin Y."/>
            <person name="Xia T."/>
            <person name="Zhang Z."/>
            <person name="Bennetzen J.L."/>
            <person name="Zhao S."/>
            <person name="Wan X."/>
        </authorList>
    </citation>
    <scope>NUCLEOTIDE SEQUENCE [LARGE SCALE GENOMIC DNA]</scope>
    <source>
        <strain evidence="3">cv. Shuchazao</strain>
        <tissue evidence="2">Leaf</tissue>
    </source>
</reference>
<dbReference type="InterPro" id="IPR002048">
    <property type="entry name" value="EF_hand_dom"/>
</dbReference>
<proteinExistence type="predicted"/>
<name>A0A4V3WLU5_CAMSN</name>
<comment type="caution">
    <text evidence="2">The sequence shown here is derived from an EMBL/GenBank/DDBJ whole genome shotgun (WGS) entry which is preliminary data.</text>
</comment>
<gene>
    <name evidence="2" type="ORF">TEA_013166</name>
</gene>
<dbReference type="Gene3D" id="1.10.238.10">
    <property type="entry name" value="EF-hand"/>
    <property type="match status" value="1"/>
</dbReference>
<dbReference type="SUPFAM" id="SSF47473">
    <property type="entry name" value="EF-hand"/>
    <property type="match status" value="1"/>
</dbReference>
<sequence>MEEIRETAQVYYKAMPKKARKLAKEFFKKMDDNEDGKASLTEFAGLMGEEGYEAMNNPTFFEEINKNKNGELDFDNVKMLYYIIQSGRPMCGCCRKLIVGMYFTCVKCFSCDPKSFCLHPTCFGRGKWFRRSSPEHAGVSPAKTAVINGGNDWALAAVLLPPLKVGINDGFFNGGNKIAVNDTFNDSFRYRR</sequence>
<dbReference type="AlphaFoldDB" id="A0A4V3WLU5"/>
<dbReference type="GO" id="GO:0005509">
    <property type="term" value="F:calcium ion binding"/>
    <property type="evidence" value="ECO:0007669"/>
    <property type="project" value="InterPro"/>
</dbReference>
<feature type="domain" description="EF-hand" evidence="1">
    <location>
        <begin position="18"/>
        <end position="53"/>
    </location>
</feature>
<protein>
    <recommendedName>
        <fullName evidence="1">EF-hand domain-containing protein</fullName>
    </recommendedName>
</protein>
<dbReference type="EMBL" id="SDRB02010511">
    <property type="protein sequence ID" value="THG06067.1"/>
    <property type="molecule type" value="Genomic_DNA"/>
</dbReference>
<dbReference type="STRING" id="542762.A0A4V3WLU5"/>
<dbReference type="PROSITE" id="PS50222">
    <property type="entry name" value="EF_HAND_2"/>
    <property type="match status" value="1"/>
</dbReference>
<dbReference type="Proteomes" id="UP000306102">
    <property type="component" value="Unassembled WGS sequence"/>
</dbReference>